<accession>A0A256G9V8</accession>
<comment type="caution">
    <text evidence="1">The sequence shown here is derived from an EMBL/GenBank/DDBJ whole genome shotgun (WGS) entry which is preliminary data.</text>
</comment>
<gene>
    <name evidence="1" type="ORF">CEV34_3240</name>
</gene>
<evidence type="ECO:0000313" key="2">
    <source>
        <dbReference type="Proteomes" id="UP000216188"/>
    </source>
</evidence>
<dbReference type="EMBL" id="NNRM01000037">
    <property type="protein sequence ID" value="OYR23907.1"/>
    <property type="molecule type" value="Genomic_DNA"/>
</dbReference>
<evidence type="ECO:0000313" key="1">
    <source>
        <dbReference type="EMBL" id="OYR23907.1"/>
    </source>
</evidence>
<reference evidence="1 2" key="1">
    <citation type="submission" date="2017-07" db="EMBL/GenBank/DDBJ databases">
        <title>Phylogenetic study on the rhizospheric bacterium Ochrobactrum sp. A44.</title>
        <authorList>
            <person name="Krzyzanowska D.M."/>
            <person name="Ossowicki A."/>
            <person name="Rajewska M."/>
            <person name="Maciag T."/>
            <person name="Kaczynski Z."/>
            <person name="Czerwicka M."/>
            <person name="Jafra S."/>
        </authorList>
    </citation>
    <scope>NUCLEOTIDE SEQUENCE [LARGE SCALE GENOMIC DNA]</scope>
    <source>
        <strain evidence="1 2">CCUG 30717</strain>
    </source>
</reference>
<organism evidence="1 2">
    <name type="scientific">Brucella pseudogrignonensis</name>
    <dbReference type="NCBI Taxonomy" id="419475"/>
    <lineage>
        <taxon>Bacteria</taxon>
        <taxon>Pseudomonadati</taxon>
        <taxon>Pseudomonadota</taxon>
        <taxon>Alphaproteobacteria</taxon>
        <taxon>Hyphomicrobiales</taxon>
        <taxon>Brucellaceae</taxon>
        <taxon>Brucella/Ochrobactrum group</taxon>
        <taxon>Brucella</taxon>
    </lineage>
</organism>
<dbReference type="Proteomes" id="UP000216188">
    <property type="component" value="Unassembled WGS sequence"/>
</dbReference>
<name>A0A256G9V8_9HYPH</name>
<keyword evidence="2" id="KW-1185">Reference proteome</keyword>
<dbReference type="AlphaFoldDB" id="A0A256G9V8"/>
<proteinExistence type="predicted"/>
<protein>
    <submittedName>
        <fullName evidence="1">Uncharacterized protein</fullName>
    </submittedName>
</protein>
<sequence length="49" mass="5297">MPARKPFGPQGEEINLALRTQWAQEMIDRGFIGSGFGGLAQPPAKSRLA</sequence>